<evidence type="ECO:0000256" key="2">
    <source>
        <dbReference type="ARBA" id="ARBA00007400"/>
    </source>
</evidence>
<dbReference type="PANTHER" id="PTHR40074">
    <property type="entry name" value="O-ACETYLTRANSFERASE WECH"/>
    <property type="match status" value="1"/>
</dbReference>
<feature type="transmembrane region" description="Helical" evidence="8">
    <location>
        <begin position="303"/>
        <end position="321"/>
    </location>
</feature>
<keyword evidence="3" id="KW-1003">Cell membrane</keyword>
<accession>A0A098Y8E7</accession>
<reference evidence="10 11" key="1">
    <citation type="submission" date="2014-07" db="EMBL/GenBank/DDBJ databases">
        <title>Biosystematic studies on Modestobacter strains isolated from extreme hyper-arid desert soil and from historic building.</title>
        <authorList>
            <person name="Bukarasam K."/>
            <person name="Bull A."/>
            <person name="Girard G."/>
            <person name="van Wezel G."/>
            <person name="Goodfellow M."/>
        </authorList>
    </citation>
    <scope>NUCLEOTIDE SEQUENCE [LARGE SCALE GENOMIC DNA]</scope>
    <source>
        <strain evidence="10 11">KNN45-2b</strain>
    </source>
</reference>
<feature type="transmembrane region" description="Helical" evidence="8">
    <location>
        <begin position="50"/>
        <end position="68"/>
    </location>
</feature>
<dbReference type="InterPro" id="IPR002656">
    <property type="entry name" value="Acyl_transf_3_dom"/>
</dbReference>
<sequence>MSAHSTAPTTGRFAWLEPVKGLAIFMVIAYHVTLYLKTADVDAVLGRAKAVFELFPMPAFFLIAGIFAGRHGATKFRALWKRRLLPLLYLYVLWSIIRTVFYFVVPGLNGELGEIPATDPLALPLILFWPSSSYWFLYALFLFTLGRWLIARAPVWAQLAGSGLVSTLFTSGLVDAHNIGWNRVGALFFFFVLGAVFSREIRDLVERARPVHLGIAFAALLVSTALIVLGFRWVPLVVLVGQLSAVAVGILLTRYLVRLPGFGIFTSMGTASLKLYLLHLYVIVSATALIALLDPAWPRWVDVGVQTALVVLTVLASFGLARLTSRVRWLYAPPAFLRGPRPRGVRQDPTPNDPEAAVSPQRDLTPRPTETRE</sequence>
<evidence type="ECO:0000256" key="3">
    <source>
        <dbReference type="ARBA" id="ARBA00022475"/>
    </source>
</evidence>
<feature type="transmembrane region" description="Helical" evidence="8">
    <location>
        <begin position="155"/>
        <end position="174"/>
    </location>
</feature>
<feature type="transmembrane region" description="Helical" evidence="8">
    <location>
        <begin position="180"/>
        <end position="198"/>
    </location>
</feature>
<evidence type="ECO:0000256" key="1">
    <source>
        <dbReference type="ARBA" id="ARBA00004651"/>
    </source>
</evidence>
<keyword evidence="5 8" id="KW-1133">Transmembrane helix</keyword>
<evidence type="ECO:0000259" key="9">
    <source>
        <dbReference type="Pfam" id="PF01757"/>
    </source>
</evidence>
<feature type="transmembrane region" description="Helical" evidence="8">
    <location>
        <begin position="237"/>
        <end position="257"/>
    </location>
</feature>
<evidence type="ECO:0000313" key="10">
    <source>
        <dbReference type="EMBL" id="KGH46744.1"/>
    </source>
</evidence>
<dbReference type="OrthoDB" id="4394033at2"/>
<feature type="transmembrane region" description="Helical" evidence="8">
    <location>
        <begin position="88"/>
        <end position="109"/>
    </location>
</feature>
<comment type="similarity">
    <text evidence="2">Belongs to the acyltransferase 3 family.</text>
</comment>
<evidence type="ECO:0000256" key="7">
    <source>
        <dbReference type="SAM" id="MobiDB-lite"/>
    </source>
</evidence>
<dbReference type="EMBL" id="JPMX01000042">
    <property type="protein sequence ID" value="KGH46744.1"/>
    <property type="molecule type" value="Genomic_DNA"/>
</dbReference>
<dbReference type="AlphaFoldDB" id="A0A098Y8E7"/>
<feature type="transmembrane region" description="Helical" evidence="8">
    <location>
        <begin position="21"/>
        <end position="38"/>
    </location>
</feature>
<name>A0A098Y8E7_9ACTN</name>
<dbReference type="STRING" id="1522368.IN07_10880"/>
<dbReference type="Proteomes" id="UP000029713">
    <property type="component" value="Unassembled WGS sequence"/>
</dbReference>
<feature type="transmembrane region" description="Helical" evidence="8">
    <location>
        <begin position="121"/>
        <end position="143"/>
    </location>
</feature>
<keyword evidence="6 8" id="KW-0472">Membrane</keyword>
<comment type="subcellular location">
    <subcellularLocation>
        <location evidence="1">Cell membrane</location>
        <topology evidence="1">Multi-pass membrane protein</topology>
    </subcellularLocation>
</comment>
<evidence type="ECO:0000313" key="11">
    <source>
        <dbReference type="Proteomes" id="UP000029713"/>
    </source>
</evidence>
<dbReference type="PANTHER" id="PTHR40074:SF2">
    <property type="entry name" value="O-ACETYLTRANSFERASE WECH"/>
    <property type="match status" value="1"/>
</dbReference>
<dbReference type="RefSeq" id="WP_036335695.1">
    <property type="nucleotide sequence ID" value="NZ_JPMX01000042.1"/>
</dbReference>
<evidence type="ECO:0000256" key="8">
    <source>
        <dbReference type="SAM" id="Phobius"/>
    </source>
</evidence>
<dbReference type="GO" id="GO:0016413">
    <property type="term" value="F:O-acetyltransferase activity"/>
    <property type="evidence" value="ECO:0007669"/>
    <property type="project" value="TreeGrafter"/>
</dbReference>
<feature type="region of interest" description="Disordered" evidence="7">
    <location>
        <begin position="340"/>
        <end position="373"/>
    </location>
</feature>
<dbReference type="GO" id="GO:0005886">
    <property type="term" value="C:plasma membrane"/>
    <property type="evidence" value="ECO:0007669"/>
    <property type="project" value="UniProtKB-SubCell"/>
</dbReference>
<proteinExistence type="inferred from homology"/>
<keyword evidence="4 8" id="KW-0812">Transmembrane</keyword>
<dbReference type="Pfam" id="PF01757">
    <property type="entry name" value="Acyl_transf_3"/>
    <property type="match status" value="1"/>
</dbReference>
<comment type="caution">
    <text evidence="10">The sequence shown here is derived from an EMBL/GenBank/DDBJ whole genome shotgun (WGS) entry which is preliminary data.</text>
</comment>
<evidence type="ECO:0000256" key="5">
    <source>
        <dbReference type="ARBA" id="ARBA00022989"/>
    </source>
</evidence>
<keyword evidence="11" id="KW-1185">Reference proteome</keyword>
<feature type="domain" description="Acyltransferase 3" evidence="9">
    <location>
        <begin position="14"/>
        <end position="321"/>
    </location>
</feature>
<gene>
    <name evidence="10" type="ORF">IN07_10880</name>
</gene>
<organism evidence="10 11">
    <name type="scientific">Modestobacter caceresii</name>
    <dbReference type="NCBI Taxonomy" id="1522368"/>
    <lineage>
        <taxon>Bacteria</taxon>
        <taxon>Bacillati</taxon>
        <taxon>Actinomycetota</taxon>
        <taxon>Actinomycetes</taxon>
        <taxon>Geodermatophilales</taxon>
        <taxon>Geodermatophilaceae</taxon>
        <taxon>Modestobacter</taxon>
    </lineage>
</organism>
<evidence type="ECO:0000256" key="4">
    <source>
        <dbReference type="ARBA" id="ARBA00022692"/>
    </source>
</evidence>
<feature type="transmembrane region" description="Helical" evidence="8">
    <location>
        <begin position="278"/>
        <end position="297"/>
    </location>
</feature>
<feature type="transmembrane region" description="Helical" evidence="8">
    <location>
        <begin position="210"/>
        <end position="231"/>
    </location>
</feature>
<protein>
    <recommendedName>
        <fullName evidence="9">Acyltransferase 3 domain-containing protein</fullName>
    </recommendedName>
</protein>
<evidence type="ECO:0000256" key="6">
    <source>
        <dbReference type="ARBA" id="ARBA00023136"/>
    </source>
</evidence>
<dbReference type="GO" id="GO:0009246">
    <property type="term" value="P:enterobacterial common antigen biosynthetic process"/>
    <property type="evidence" value="ECO:0007669"/>
    <property type="project" value="TreeGrafter"/>
</dbReference>